<dbReference type="GO" id="GO:0046654">
    <property type="term" value="P:tetrahydrofolate biosynthetic process"/>
    <property type="evidence" value="ECO:0007669"/>
    <property type="project" value="UniProtKB-UniPathway"/>
</dbReference>
<evidence type="ECO:0000313" key="11">
    <source>
        <dbReference type="Proteomes" id="UP000245507"/>
    </source>
</evidence>
<dbReference type="CDD" id="cd00483">
    <property type="entry name" value="HPPK"/>
    <property type="match status" value="1"/>
</dbReference>
<dbReference type="Proteomes" id="UP000245507">
    <property type="component" value="Unassembled WGS sequence"/>
</dbReference>
<evidence type="ECO:0000256" key="8">
    <source>
        <dbReference type="ARBA" id="ARBA00022909"/>
    </source>
</evidence>
<evidence type="ECO:0000256" key="1">
    <source>
        <dbReference type="ARBA" id="ARBA00000198"/>
    </source>
</evidence>
<dbReference type="InterPro" id="IPR035907">
    <property type="entry name" value="Hppk_sf"/>
</dbReference>
<reference evidence="10 11" key="1">
    <citation type="submission" date="2018-05" db="EMBL/GenBank/DDBJ databases">
        <title>Nocardioides silvaticus genome.</title>
        <authorList>
            <person name="Li C."/>
            <person name="Wang G."/>
        </authorList>
    </citation>
    <scope>NUCLEOTIDE SEQUENCE [LARGE SCALE GENOMIC DNA]</scope>
    <source>
        <strain evidence="10 11">CCTCC AB 2018079</strain>
    </source>
</reference>
<name>A0A316TFE2_9ACTN</name>
<dbReference type="SUPFAM" id="SSF55083">
    <property type="entry name" value="6-hydroxymethyl-7,8-dihydropterin pyrophosphokinase, HPPK"/>
    <property type="match status" value="1"/>
</dbReference>
<dbReference type="InterPro" id="IPR000550">
    <property type="entry name" value="Hppk"/>
</dbReference>
<dbReference type="RefSeq" id="WP_109695273.1">
    <property type="nucleotide sequence ID" value="NZ_QGDD01000007.1"/>
</dbReference>
<sequence length="190" mass="20815">MSEAPNPNIIDADTLTGEMRPIRRVVVGLGSNLGERLDNLQGAVDALADTPDVWITGISPVYESEPVGCPPDSPKFLNAVVLMDTTLSAHRLLDRALAIEDAYDRDRSHGVNSPRTLDVDLIVVGDRRSDTEALKLPHPLAHERSFVLRPWLDLEPDAEIPDQGPISVLLEKVGTDGLDRRDDLVLESDE</sequence>
<comment type="caution">
    <text evidence="10">The sequence shown here is derived from an EMBL/GenBank/DDBJ whole genome shotgun (WGS) entry which is preliminary data.</text>
</comment>
<accession>A0A316TFE2</accession>
<keyword evidence="6 10" id="KW-0418">Kinase</keyword>
<dbReference type="PANTHER" id="PTHR43071:SF1">
    <property type="entry name" value="2-AMINO-4-HYDROXY-6-HYDROXYMETHYLDIHYDROPTERIDINE PYROPHOSPHOKINASE"/>
    <property type="match status" value="1"/>
</dbReference>
<keyword evidence="11" id="KW-1185">Reference proteome</keyword>
<dbReference type="GO" id="GO:0046656">
    <property type="term" value="P:folic acid biosynthetic process"/>
    <property type="evidence" value="ECO:0007669"/>
    <property type="project" value="UniProtKB-KW"/>
</dbReference>
<organism evidence="10 11">
    <name type="scientific">Nocardioides silvaticus</name>
    <dbReference type="NCBI Taxonomy" id="2201891"/>
    <lineage>
        <taxon>Bacteria</taxon>
        <taxon>Bacillati</taxon>
        <taxon>Actinomycetota</taxon>
        <taxon>Actinomycetes</taxon>
        <taxon>Propionibacteriales</taxon>
        <taxon>Nocardioidaceae</taxon>
        <taxon>Nocardioides</taxon>
    </lineage>
</organism>
<evidence type="ECO:0000313" key="10">
    <source>
        <dbReference type="EMBL" id="PWN01899.1"/>
    </source>
</evidence>
<evidence type="ECO:0000256" key="7">
    <source>
        <dbReference type="ARBA" id="ARBA00022840"/>
    </source>
</evidence>
<dbReference type="AlphaFoldDB" id="A0A316TFE2"/>
<feature type="domain" description="7,8-dihydro-6-hydroxymethylpterin-pyrophosphokinase" evidence="9">
    <location>
        <begin position="26"/>
        <end position="156"/>
    </location>
</feature>
<protein>
    <recommendedName>
        <fullName evidence="3">2-amino-4-hydroxy-6-hydroxymethyldihydropteridine diphosphokinase</fullName>
        <ecNumber evidence="3">2.7.6.3</ecNumber>
    </recommendedName>
</protein>
<gene>
    <name evidence="10" type="primary">folK</name>
    <name evidence="10" type="ORF">DJ010_15215</name>
</gene>
<dbReference type="NCBIfam" id="TIGR01498">
    <property type="entry name" value="folK"/>
    <property type="match status" value="1"/>
</dbReference>
<dbReference type="UniPathway" id="UPA00077">
    <property type="reaction ID" value="UER00155"/>
</dbReference>
<keyword evidence="8" id="KW-0289">Folate biosynthesis</keyword>
<dbReference type="PANTHER" id="PTHR43071">
    <property type="entry name" value="2-AMINO-4-HYDROXY-6-HYDROXYMETHYLDIHYDROPTERIDINE PYROPHOSPHOKINASE"/>
    <property type="match status" value="1"/>
</dbReference>
<dbReference type="GO" id="GO:0003848">
    <property type="term" value="F:2-amino-4-hydroxy-6-hydroxymethyldihydropteridine diphosphokinase activity"/>
    <property type="evidence" value="ECO:0007669"/>
    <property type="project" value="UniProtKB-EC"/>
</dbReference>
<dbReference type="GO" id="GO:0005524">
    <property type="term" value="F:ATP binding"/>
    <property type="evidence" value="ECO:0007669"/>
    <property type="project" value="UniProtKB-KW"/>
</dbReference>
<comment type="catalytic activity">
    <reaction evidence="1">
        <text>6-hydroxymethyl-7,8-dihydropterin + ATP = (7,8-dihydropterin-6-yl)methyl diphosphate + AMP + H(+)</text>
        <dbReference type="Rhea" id="RHEA:11412"/>
        <dbReference type="ChEBI" id="CHEBI:15378"/>
        <dbReference type="ChEBI" id="CHEBI:30616"/>
        <dbReference type="ChEBI" id="CHEBI:44841"/>
        <dbReference type="ChEBI" id="CHEBI:72950"/>
        <dbReference type="ChEBI" id="CHEBI:456215"/>
        <dbReference type="EC" id="2.7.6.3"/>
    </reaction>
</comment>
<keyword evidence="4" id="KW-0808">Transferase</keyword>
<comment type="pathway">
    <text evidence="2">Cofactor biosynthesis; tetrahydrofolate biosynthesis; 2-amino-4-hydroxy-6-hydroxymethyl-7,8-dihydropteridine diphosphate from 7,8-dihydroneopterin triphosphate: step 4/4.</text>
</comment>
<evidence type="ECO:0000256" key="5">
    <source>
        <dbReference type="ARBA" id="ARBA00022741"/>
    </source>
</evidence>
<evidence type="ECO:0000256" key="3">
    <source>
        <dbReference type="ARBA" id="ARBA00013253"/>
    </source>
</evidence>
<evidence type="ECO:0000256" key="6">
    <source>
        <dbReference type="ARBA" id="ARBA00022777"/>
    </source>
</evidence>
<keyword evidence="7" id="KW-0067">ATP-binding</keyword>
<dbReference type="GO" id="GO:0016301">
    <property type="term" value="F:kinase activity"/>
    <property type="evidence" value="ECO:0007669"/>
    <property type="project" value="UniProtKB-KW"/>
</dbReference>
<evidence type="ECO:0000256" key="4">
    <source>
        <dbReference type="ARBA" id="ARBA00022679"/>
    </source>
</evidence>
<dbReference type="Pfam" id="PF01288">
    <property type="entry name" value="HPPK"/>
    <property type="match status" value="1"/>
</dbReference>
<dbReference type="OrthoDB" id="9808041at2"/>
<keyword evidence="5" id="KW-0547">Nucleotide-binding</keyword>
<proteinExistence type="predicted"/>
<dbReference type="Gene3D" id="3.30.70.560">
    <property type="entry name" value="7,8-Dihydro-6-hydroxymethylpterin-pyrophosphokinase HPPK"/>
    <property type="match status" value="1"/>
</dbReference>
<dbReference type="EC" id="2.7.6.3" evidence="3"/>
<evidence type="ECO:0000259" key="9">
    <source>
        <dbReference type="Pfam" id="PF01288"/>
    </source>
</evidence>
<evidence type="ECO:0000256" key="2">
    <source>
        <dbReference type="ARBA" id="ARBA00005051"/>
    </source>
</evidence>
<dbReference type="EMBL" id="QGDD01000007">
    <property type="protein sequence ID" value="PWN01899.1"/>
    <property type="molecule type" value="Genomic_DNA"/>
</dbReference>